<accession>G0UP08</accession>
<dbReference type="Pfam" id="PF00560">
    <property type="entry name" value="LRR_1"/>
    <property type="match status" value="1"/>
</dbReference>
<dbReference type="InterPro" id="IPR001611">
    <property type="entry name" value="Leu-rich_rpt"/>
</dbReference>
<dbReference type="SUPFAM" id="SSF52047">
    <property type="entry name" value="RNI-like"/>
    <property type="match status" value="1"/>
</dbReference>
<dbReference type="InterPro" id="IPR032675">
    <property type="entry name" value="LRR_dom_sf"/>
</dbReference>
<evidence type="ECO:0000313" key="1">
    <source>
        <dbReference type="EMBL" id="CCC91119.1"/>
    </source>
</evidence>
<dbReference type="Gene3D" id="3.80.10.10">
    <property type="entry name" value="Ribonuclease Inhibitor"/>
    <property type="match status" value="1"/>
</dbReference>
<dbReference type="EMBL" id="HE575319">
    <property type="protein sequence ID" value="CCC91119.1"/>
    <property type="molecule type" value="Genomic_DNA"/>
</dbReference>
<dbReference type="GO" id="GO:0005634">
    <property type="term" value="C:nucleus"/>
    <property type="evidence" value="ECO:0007669"/>
    <property type="project" value="TreeGrafter"/>
</dbReference>
<proteinExistence type="predicted"/>
<dbReference type="GO" id="GO:0031267">
    <property type="term" value="F:small GTPase binding"/>
    <property type="evidence" value="ECO:0007669"/>
    <property type="project" value="TreeGrafter"/>
</dbReference>
<dbReference type="GO" id="GO:0006913">
    <property type="term" value="P:nucleocytoplasmic transport"/>
    <property type="evidence" value="ECO:0007669"/>
    <property type="project" value="TreeGrafter"/>
</dbReference>
<gene>
    <name evidence="1" type="ORF">TCIL3000_6_3730</name>
</gene>
<dbReference type="PANTHER" id="PTHR24113">
    <property type="entry name" value="RAN GTPASE-ACTIVATING PROTEIN 1"/>
    <property type="match status" value="1"/>
</dbReference>
<reference evidence="1" key="1">
    <citation type="journal article" date="2012" name="Proc. Natl. Acad. Sci. U.S.A.">
        <title>Antigenic diversity is generated by distinct evolutionary mechanisms in African trypanosome species.</title>
        <authorList>
            <person name="Jackson A.P."/>
            <person name="Berry A."/>
            <person name="Aslett M."/>
            <person name="Allison H.C."/>
            <person name="Burton P."/>
            <person name="Vavrova-Anderson J."/>
            <person name="Brown R."/>
            <person name="Browne H."/>
            <person name="Corton N."/>
            <person name="Hauser H."/>
            <person name="Gamble J."/>
            <person name="Gilderthorp R."/>
            <person name="Marcello L."/>
            <person name="McQuillan J."/>
            <person name="Otto T.D."/>
            <person name="Quail M.A."/>
            <person name="Sanders M.J."/>
            <person name="van Tonder A."/>
            <person name="Ginger M.L."/>
            <person name="Field M.C."/>
            <person name="Barry J.D."/>
            <person name="Hertz-Fowler C."/>
            <person name="Berriman M."/>
        </authorList>
    </citation>
    <scope>NUCLEOTIDE SEQUENCE</scope>
    <source>
        <strain evidence="1">IL3000</strain>
    </source>
</reference>
<dbReference type="GO" id="GO:0048471">
    <property type="term" value="C:perinuclear region of cytoplasm"/>
    <property type="evidence" value="ECO:0007669"/>
    <property type="project" value="TreeGrafter"/>
</dbReference>
<dbReference type="AlphaFoldDB" id="G0UP08"/>
<dbReference type="GO" id="GO:0005829">
    <property type="term" value="C:cytosol"/>
    <property type="evidence" value="ECO:0007669"/>
    <property type="project" value="TreeGrafter"/>
</dbReference>
<dbReference type="SMART" id="SM00368">
    <property type="entry name" value="LRR_RI"/>
    <property type="match status" value="3"/>
</dbReference>
<name>G0UP08_TRYCI</name>
<evidence type="ECO:0008006" key="2">
    <source>
        <dbReference type="Google" id="ProtNLM"/>
    </source>
</evidence>
<dbReference type="VEuPathDB" id="TriTrypDB:TcIL3000_6_3730"/>
<organism evidence="1">
    <name type="scientific">Trypanosoma congolense (strain IL3000)</name>
    <dbReference type="NCBI Taxonomy" id="1068625"/>
    <lineage>
        <taxon>Eukaryota</taxon>
        <taxon>Discoba</taxon>
        <taxon>Euglenozoa</taxon>
        <taxon>Kinetoplastea</taxon>
        <taxon>Metakinetoplastina</taxon>
        <taxon>Trypanosomatida</taxon>
        <taxon>Trypanosomatidae</taxon>
        <taxon>Trypanosoma</taxon>
        <taxon>Nannomonas</taxon>
    </lineage>
</organism>
<protein>
    <recommendedName>
        <fullName evidence="2">Leucine-rich repeat protein (LRRP)</fullName>
    </recommendedName>
</protein>
<dbReference type="InterPro" id="IPR027038">
    <property type="entry name" value="RanGap"/>
</dbReference>
<sequence>MVGSSHKIFDKTVRVTPGNHFSNLHLKGIPDTVDGLAALKKLDLSRSSLGRSDIQPLVDTILRHCSGLQVLNLAQNYLTDDSVVRICETLAECSPSLVSLDLSNNPLSNKAGRYLLRFMKSMTALQFVGLQKTLMNDRMLRQLIASCSKSERAAGSKSPCSPRPPAVTSHAMPLDEVDAGCGRHLSSSATGLVEGTVCAPRHEQFPTLQRLWRISAVAAPTSDDYAGLAALLPPPRGAAGGGSQCPP</sequence>
<dbReference type="PANTHER" id="PTHR24113:SF15">
    <property type="entry name" value="NACHT DOMAIN-CONTAINING PROTEIN"/>
    <property type="match status" value="1"/>
</dbReference>
<dbReference type="GO" id="GO:0005096">
    <property type="term" value="F:GTPase activator activity"/>
    <property type="evidence" value="ECO:0007669"/>
    <property type="project" value="InterPro"/>
</dbReference>